<dbReference type="PANTHER" id="PTHR37030:SF3">
    <property type="entry name" value="POLYMERASE NUCLEOTIDYL TRANSFERASE DOMAIN-CONTAINING PROTEIN"/>
    <property type="match status" value="1"/>
</dbReference>
<dbReference type="EMBL" id="JAEMHL010000001">
    <property type="protein sequence ID" value="MBJ6748610.1"/>
    <property type="molecule type" value="Genomic_DNA"/>
</dbReference>
<dbReference type="RefSeq" id="WP_199387204.1">
    <property type="nucleotide sequence ID" value="NZ_JAEMHL010000001.1"/>
</dbReference>
<dbReference type="InterPro" id="IPR002934">
    <property type="entry name" value="Polymerase_NTP_transf_dom"/>
</dbReference>
<evidence type="ECO:0000313" key="3">
    <source>
        <dbReference type="Proteomes" id="UP000614714"/>
    </source>
</evidence>
<protein>
    <submittedName>
        <fullName evidence="2">Nucleotidyltransferase domain-containing protein</fullName>
    </submittedName>
</protein>
<evidence type="ECO:0000259" key="1">
    <source>
        <dbReference type="Pfam" id="PF01909"/>
    </source>
</evidence>
<dbReference type="InterPro" id="IPR043519">
    <property type="entry name" value="NT_sf"/>
</dbReference>
<comment type="caution">
    <text evidence="2">The sequence shown here is derived from an EMBL/GenBank/DDBJ whole genome shotgun (WGS) entry which is preliminary data.</text>
</comment>
<sequence>MLTSIDINKLCETIVQGVHPQRIFLFGSYAEGRQTEDSDIDLVVVMNSDLEPHKRNVSLKRLFPRRKFSLDAFVFTPEEFERYKDVPGTIVYTAAHEGRLLYG</sequence>
<dbReference type="Proteomes" id="UP000614714">
    <property type="component" value="Unassembled WGS sequence"/>
</dbReference>
<dbReference type="PANTHER" id="PTHR37030">
    <property type="entry name" value="NUCLEOTIDYLTRANSFERASE"/>
    <property type="match status" value="1"/>
</dbReference>
<dbReference type="Pfam" id="PF01909">
    <property type="entry name" value="NTP_transf_2"/>
    <property type="match status" value="1"/>
</dbReference>
<gene>
    <name evidence="2" type="ORF">JFN91_00110</name>
</gene>
<dbReference type="CDD" id="cd05403">
    <property type="entry name" value="NT_KNTase_like"/>
    <property type="match status" value="1"/>
</dbReference>
<dbReference type="SUPFAM" id="SSF81301">
    <property type="entry name" value="Nucleotidyltransferase"/>
    <property type="match status" value="1"/>
</dbReference>
<accession>A0ABS0Y8H8</accession>
<proteinExistence type="predicted"/>
<reference evidence="2 3" key="1">
    <citation type="submission" date="2020-12" db="EMBL/GenBank/DDBJ databases">
        <title>Geomonas sp. Red421, isolated from paddy soil.</title>
        <authorList>
            <person name="Xu Z."/>
            <person name="Zhang Z."/>
            <person name="Masuda Y."/>
            <person name="Itoh H."/>
            <person name="Senoo K."/>
        </authorList>
    </citation>
    <scope>NUCLEOTIDE SEQUENCE [LARGE SCALE GENOMIC DNA]</scope>
    <source>
        <strain evidence="2 3">Red421</strain>
    </source>
</reference>
<name>A0ABS0Y8H8_9BACT</name>
<evidence type="ECO:0000313" key="2">
    <source>
        <dbReference type="EMBL" id="MBJ6748610.1"/>
    </source>
</evidence>
<keyword evidence="3" id="KW-1185">Reference proteome</keyword>
<feature type="domain" description="Polymerase nucleotidyl transferase" evidence="1">
    <location>
        <begin position="16"/>
        <end position="56"/>
    </location>
</feature>
<dbReference type="Gene3D" id="3.30.460.10">
    <property type="entry name" value="Beta Polymerase, domain 2"/>
    <property type="match status" value="1"/>
</dbReference>
<organism evidence="2 3">
    <name type="scientific">Geomonas anaerohicana</name>
    <dbReference type="NCBI Taxonomy" id="2798583"/>
    <lineage>
        <taxon>Bacteria</taxon>
        <taxon>Pseudomonadati</taxon>
        <taxon>Thermodesulfobacteriota</taxon>
        <taxon>Desulfuromonadia</taxon>
        <taxon>Geobacterales</taxon>
        <taxon>Geobacteraceae</taxon>
        <taxon>Geomonas</taxon>
    </lineage>
</organism>